<organism evidence="1 2">
    <name type="scientific">Diphasiastrum complanatum</name>
    <name type="common">Issler's clubmoss</name>
    <name type="synonym">Lycopodium complanatum</name>
    <dbReference type="NCBI Taxonomy" id="34168"/>
    <lineage>
        <taxon>Eukaryota</taxon>
        <taxon>Viridiplantae</taxon>
        <taxon>Streptophyta</taxon>
        <taxon>Embryophyta</taxon>
        <taxon>Tracheophyta</taxon>
        <taxon>Lycopodiopsida</taxon>
        <taxon>Lycopodiales</taxon>
        <taxon>Lycopodiaceae</taxon>
        <taxon>Lycopodioideae</taxon>
        <taxon>Diphasiastrum</taxon>
    </lineage>
</organism>
<comment type="caution">
    <text evidence="1">The sequence shown here is derived from an EMBL/GenBank/DDBJ whole genome shotgun (WGS) entry which is preliminary data.</text>
</comment>
<accession>A0ACC2DVY5</accession>
<dbReference type="Proteomes" id="UP001162992">
    <property type="component" value="Chromosome 4"/>
</dbReference>
<dbReference type="EMBL" id="CM055095">
    <property type="protein sequence ID" value="KAJ7558384.1"/>
    <property type="molecule type" value="Genomic_DNA"/>
</dbReference>
<evidence type="ECO:0000313" key="1">
    <source>
        <dbReference type="EMBL" id="KAJ7558384.1"/>
    </source>
</evidence>
<evidence type="ECO:0000313" key="2">
    <source>
        <dbReference type="Proteomes" id="UP001162992"/>
    </source>
</evidence>
<keyword evidence="2" id="KW-1185">Reference proteome</keyword>
<gene>
    <name evidence="1" type="ORF">O6H91_04G036900</name>
</gene>
<protein>
    <submittedName>
        <fullName evidence="1">Uncharacterized protein</fullName>
    </submittedName>
</protein>
<name>A0ACC2DVY5_DIPCM</name>
<proteinExistence type="predicted"/>
<sequence length="178" mass="20985">MLCMLIFLLMFIVPADSMDFCTPIEKNVTNDKICGSVDPLSKSSNSKLYVKWRAKRRKTRVDQERSHTKFRLEINEFDQSCGPSKEIYVQRISTVVRSQLDFTKKSIREHSKAEIEVIQASLETQFDVDHKRLYRYFKLQLSKSFRRNQNRLGEISERLHGSSTNRWLRTTKANMVET</sequence>
<reference evidence="2" key="1">
    <citation type="journal article" date="2024" name="Proc. Natl. Acad. Sci. U.S.A.">
        <title>Extraordinary preservation of gene collinearity over three hundred million years revealed in homosporous lycophytes.</title>
        <authorList>
            <person name="Li C."/>
            <person name="Wickell D."/>
            <person name="Kuo L.Y."/>
            <person name="Chen X."/>
            <person name="Nie B."/>
            <person name="Liao X."/>
            <person name="Peng D."/>
            <person name="Ji J."/>
            <person name="Jenkins J."/>
            <person name="Williams M."/>
            <person name="Shu S."/>
            <person name="Plott C."/>
            <person name="Barry K."/>
            <person name="Rajasekar S."/>
            <person name="Grimwood J."/>
            <person name="Han X."/>
            <person name="Sun S."/>
            <person name="Hou Z."/>
            <person name="He W."/>
            <person name="Dai G."/>
            <person name="Sun C."/>
            <person name="Schmutz J."/>
            <person name="Leebens-Mack J.H."/>
            <person name="Li F.W."/>
            <person name="Wang L."/>
        </authorList>
    </citation>
    <scope>NUCLEOTIDE SEQUENCE [LARGE SCALE GENOMIC DNA]</scope>
    <source>
        <strain evidence="2">cv. PW_Plant_1</strain>
    </source>
</reference>